<dbReference type="InterPro" id="IPR008220">
    <property type="entry name" value="HAT_MetX-like"/>
</dbReference>
<name>A0ABQ2GCH8_9DEIO</name>
<feature type="domain" description="AB hydrolase-1" evidence="1">
    <location>
        <begin position="68"/>
        <end position="299"/>
    </location>
</feature>
<dbReference type="InterPro" id="IPR029058">
    <property type="entry name" value="AB_hydrolase_fold"/>
</dbReference>
<evidence type="ECO:0000313" key="3">
    <source>
        <dbReference type="Proteomes" id="UP000639973"/>
    </source>
</evidence>
<dbReference type="NCBIfam" id="NF005757">
    <property type="entry name" value="PRK07581.1"/>
    <property type="match status" value="1"/>
</dbReference>
<dbReference type="Pfam" id="PF00561">
    <property type="entry name" value="Abhydrolase_1"/>
    <property type="match status" value="1"/>
</dbReference>
<dbReference type="InterPro" id="IPR000073">
    <property type="entry name" value="AB_hydrolase_1"/>
</dbReference>
<gene>
    <name evidence="2" type="ORF">GCM10010840_25780</name>
</gene>
<dbReference type="PANTHER" id="PTHR32268:SF15">
    <property type="entry name" value="HOMOSERINE ACETYLTRANSFERASE FAMILY PROTEIN (AFU_ORTHOLOGUE AFUA_1G15350)"/>
    <property type="match status" value="1"/>
</dbReference>
<dbReference type="SUPFAM" id="SSF53474">
    <property type="entry name" value="alpha/beta-Hydrolases"/>
    <property type="match status" value="1"/>
</dbReference>
<protein>
    <submittedName>
        <fullName evidence="2">Homoserine O-acetyltransferase</fullName>
    </submittedName>
</protein>
<dbReference type="Proteomes" id="UP000639973">
    <property type="component" value="Unassembled WGS sequence"/>
</dbReference>
<keyword evidence="3" id="KW-1185">Reference proteome</keyword>
<dbReference type="PANTHER" id="PTHR32268">
    <property type="entry name" value="HOMOSERINE O-ACETYLTRANSFERASE"/>
    <property type="match status" value="1"/>
</dbReference>
<sequence>MTPWPVQDGVFRLGDWPAERGGVIRNARLAWQTHGTLNAARDNVIVYPTSYTATHDTQNWLIGPDGVLDPQRWFIVIPDMFSNGLSSGAADTPDYPEVVTVRDNVLAQERLLREVFGVTHLAAAYGFSMGAMQAYHWAALFPQRVARAIVVCGSARTAAHNRVFLSGLLRTLEAAPEYVGGGQFSAVPHASLRAFGHIYAGWGLSQDFYRQELFQTALGAPDLETYLRTDWEASFAARDAANLYAQALTWFHGDISAGDLYGGDLTAALGAIEARVLLMPGGTDLYFRVADDAAELPHLKRAELRPIFSVWGHRAGSPAGLPEELAFLKAAVRGWLAG</sequence>
<accession>A0ABQ2GCH8</accession>
<dbReference type="RefSeq" id="WP_188972605.1">
    <property type="nucleotide sequence ID" value="NZ_BMOL01000012.1"/>
</dbReference>
<organism evidence="2 3">
    <name type="scientific">Deinococcus aerolatus</name>
    <dbReference type="NCBI Taxonomy" id="522487"/>
    <lineage>
        <taxon>Bacteria</taxon>
        <taxon>Thermotogati</taxon>
        <taxon>Deinococcota</taxon>
        <taxon>Deinococci</taxon>
        <taxon>Deinococcales</taxon>
        <taxon>Deinococcaceae</taxon>
        <taxon>Deinococcus</taxon>
    </lineage>
</organism>
<reference evidence="3" key="1">
    <citation type="journal article" date="2019" name="Int. J. Syst. Evol. Microbiol.">
        <title>The Global Catalogue of Microorganisms (GCM) 10K type strain sequencing project: providing services to taxonomists for standard genome sequencing and annotation.</title>
        <authorList>
            <consortium name="The Broad Institute Genomics Platform"/>
            <consortium name="The Broad Institute Genome Sequencing Center for Infectious Disease"/>
            <person name="Wu L."/>
            <person name="Ma J."/>
        </authorList>
    </citation>
    <scope>NUCLEOTIDE SEQUENCE [LARGE SCALE GENOMIC DNA]</scope>
    <source>
        <strain evidence="3">JCM 15442</strain>
    </source>
</reference>
<dbReference type="PIRSF" id="PIRSF000443">
    <property type="entry name" value="Homoser_Ac_trans"/>
    <property type="match status" value="1"/>
</dbReference>
<proteinExistence type="predicted"/>
<evidence type="ECO:0000313" key="2">
    <source>
        <dbReference type="EMBL" id="GGL86756.1"/>
    </source>
</evidence>
<dbReference type="Gene3D" id="3.40.50.1820">
    <property type="entry name" value="alpha/beta hydrolase"/>
    <property type="match status" value="1"/>
</dbReference>
<comment type="caution">
    <text evidence="2">The sequence shown here is derived from an EMBL/GenBank/DDBJ whole genome shotgun (WGS) entry which is preliminary data.</text>
</comment>
<evidence type="ECO:0000259" key="1">
    <source>
        <dbReference type="Pfam" id="PF00561"/>
    </source>
</evidence>
<dbReference type="EMBL" id="BMOL01000012">
    <property type="protein sequence ID" value="GGL86756.1"/>
    <property type="molecule type" value="Genomic_DNA"/>
</dbReference>